<protein>
    <recommendedName>
        <fullName evidence="1">VOC domain-containing protein</fullName>
    </recommendedName>
</protein>
<dbReference type="Pfam" id="PF00903">
    <property type="entry name" value="Glyoxalase"/>
    <property type="match status" value="1"/>
</dbReference>
<dbReference type="AlphaFoldDB" id="A0A7Y2M0V1"/>
<dbReference type="Proteomes" id="UP000543598">
    <property type="component" value="Unassembled WGS sequence"/>
</dbReference>
<dbReference type="InterPro" id="IPR004360">
    <property type="entry name" value="Glyas_Fos-R_dOase_dom"/>
</dbReference>
<organism evidence="2 3">
    <name type="scientific">Microbacterium ulmi</name>
    <dbReference type="NCBI Taxonomy" id="179095"/>
    <lineage>
        <taxon>Bacteria</taxon>
        <taxon>Bacillati</taxon>
        <taxon>Actinomycetota</taxon>
        <taxon>Actinomycetes</taxon>
        <taxon>Micrococcales</taxon>
        <taxon>Microbacteriaceae</taxon>
        <taxon>Microbacterium</taxon>
    </lineage>
</organism>
<dbReference type="PROSITE" id="PS51819">
    <property type="entry name" value="VOC"/>
    <property type="match status" value="1"/>
</dbReference>
<dbReference type="RefSeq" id="WP_167035688.1">
    <property type="nucleotide sequence ID" value="NZ_BAAANA010000002.1"/>
</dbReference>
<accession>A0A7Y2M0V1</accession>
<gene>
    <name evidence="2" type="ORF">HLA99_08815</name>
</gene>
<evidence type="ECO:0000313" key="2">
    <source>
        <dbReference type="EMBL" id="NNH03949.1"/>
    </source>
</evidence>
<reference evidence="2 3" key="1">
    <citation type="submission" date="2020-05" db="EMBL/GenBank/DDBJ databases">
        <title>MicrobeNet Type strains.</title>
        <authorList>
            <person name="Nicholson A.C."/>
        </authorList>
    </citation>
    <scope>NUCLEOTIDE SEQUENCE [LARGE SCALE GENOMIC DNA]</scope>
    <source>
        <strain evidence="2 3">JCM 14282</strain>
    </source>
</reference>
<sequence>MTIRTTDIEASVREQVEILGLHEVGRTGDRVHLAAAGSRPELTYVAGGEDSIDLLGLIAPSGDALCEVRRRVESEGLAIIGDRPATEGAEDGFSFVGPEGFAYEVLLRTGLGPVQPTGFGPKRYGHFNYHPRDHRGMVEFLTRVLDFRVSDVIGTGGSRGYFLRCNDEHHGIALLQGRGTLHHHAWETQSVVDLVKLGDRLHARGRELLQSPVRHGAGQNVACYYVEHTGAVVELYTDMEHIFDDDRPPVEWEDGAVWWNEWSTTTGFLAQGFRDHGIAPTTKR</sequence>
<dbReference type="SUPFAM" id="SSF54593">
    <property type="entry name" value="Glyoxalase/Bleomycin resistance protein/Dihydroxybiphenyl dioxygenase"/>
    <property type="match status" value="1"/>
</dbReference>
<dbReference type="Gene3D" id="3.10.180.10">
    <property type="entry name" value="2,3-Dihydroxybiphenyl 1,2-Dioxygenase, domain 1"/>
    <property type="match status" value="2"/>
</dbReference>
<comment type="caution">
    <text evidence="2">The sequence shown here is derived from an EMBL/GenBank/DDBJ whole genome shotgun (WGS) entry which is preliminary data.</text>
</comment>
<dbReference type="InterPro" id="IPR037523">
    <property type="entry name" value="VOC_core"/>
</dbReference>
<evidence type="ECO:0000313" key="3">
    <source>
        <dbReference type="Proteomes" id="UP000543598"/>
    </source>
</evidence>
<name>A0A7Y2M0V1_9MICO</name>
<proteinExistence type="predicted"/>
<dbReference type="EMBL" id="JABEMB010000010">
    <property type="protein sequence ID" value="NNH03949.1"/>
    <property type="molecule type" value="Genomic_DNA"/>
</dbReference>
<feature type="domain" description="VOC" evidence="1">
    <location>
        <begin position="123"/>
        <end position="238"/>
    </location>
</feature>
<dbReference type="InterPro" id="IPR029068">
    <property type="entry name" value="Glyas_Bleomycin-R_OHBP_Dase"/>
</dbReference>
<keyword evidence="3" id="KW-1185">Reference proteome</keyword>
<evidence type="ECO:0000259" key="1">
    <source>
        <dbReference type="PROSITE" id="PS51819"/>
    </source>
</evidence>